<keyword evidence="7" id="KW-0539">Nucleus</keyword>
<evidence type="ECO:0000256" key="6">
    <source>
        <dbReference type="ARBA" id="ARBA00022776"/>
    </source>
</evidence>
<dbReference type="PANTHER" id="PTHR16040:SF7">
    <property type="entry name" value="AUSTRALIN, ISOFORM A-RELATED"/>
    <property type="match status" value="1"/>
</dbReference>
<evidence type="ECO:0000256" key="4">
    <source>
        <dbReference type="ARBA" id="ARBA00022454"/>
    </source>
</evidence>
<evidence type="ECO:0000313" key="10">
    <source>
        <dbReference type="EMBL" id="KAL3826713.1"/>
    </source>
</evidence>
<evidence type="ECO:0008006" key="12">
    <source>
        <dbReference type="Google" id="ProtNLM"/>
    </source>
</evidence>
<dbReference type="GO" id="GO:0051301">
    <property type="term" value="P:cell division"/>
    <property type="evidence" value="ECO:0007669"/>
    <property type="project" value="UniProtKB-KW"/>
</dbReference>
<evidence type="ECO:0000256" key="3">
    <source>
        <dbReference type="ARBA" id="ARBA00009914"/>
    </source>
</evidence>
<keyword evidence="9" id="KW-0137">Centromere</keyword>
<comment type="subcellular location">
    <subcellularLocation>
        <location evidence="2">Chromosome</location>
        <location evidence="2">Centromere</location>
    </subcellularLocation>
    <subcellularLocation>
        <location evidence="1">Nucleus</location>
    </subcellularLocation>
</comment>
<keyword evidence="8" id="KW-0131">Cell cycle</keyword>
<proteinExistence type="inferred from homology"/>
<organism evidence="10 11">
    <name type="scientific">Cyclostephanos tholiformis</name>
    <dbReference type="NCBI Taxonomy" id="382380"/>
    <lineage>
        <taxon>Eukaryota</taxon>
        <taxon>Sar</taxon>
        <taxon>Stramenopiles</taxon>
        <taxon>Ochrophyta</taxon>
        <taxon>Bacillariophyta</taxon>
        <taxon>Coscinodiscophyceae</taxon>
        <taxon>Thalassiosirophycidae</taxon>
        <taxon>Stephanodiscales</taxon>
        <taxon>Stephanodiscaceae</taxon>
        <taxon>Cyclostephanos</taxon>
    </lineage>
</organism>
<protein>
    <recommendedName>
        <fullName evidence="12">Borealin N-terminal domain-containing protein</fullName>
    </recommendedName>
</protein>
<comment type="caution">
    <text evidence="10">The sequence shown here is derived from an EMBL/GenBank/DDBJ whole genome shotgun (WGS) entry which is preliminary data.</text>
</comment>
<dbReference type="EMBL" id="JALLPB020000015">
    <property type="protein sequence ID" value="KAL3826713.1"/>
    <property type="molecule type" value="Genomic_DNA"/>
</dbReference>
<keyword evidence="5" id="KW-0132">Cell division</keyword>
<dbReference type="Proteomes" id="UP001530377">
    <property type="component" value="Unassembled WGS sequence"/>
</dbReference>
<evidence type="ECO:0000256" key="9">
    <source>
        <dbReference type="ARBA" id="ARBA00023328"/>
    </source>
</evidence>
<accession>A0ABD3SR05</accession>
<keyword evidence="4" id="KW-0158">Chromosome</keyword>
<evidence type="ECO:0000256" key="1">
    <source>
        <dbReference type="ARBA" id="ARBA00004123"/>
    </source>
</evidence>
<keyword evidence="6" id="KW-0498">Mitosis</keyword>
<evidence type="ECO:0000313" key="11">
    <source>
        <dbReference type="Proteomes" id="UP001530377"/>
    </source>
</evidence>
<keyword evidence="11" id="KW-1185">Reference proteome</keyword>
<dbReference type="PANTHER" id="PTHR16040">
    <property type="entry name" value="AUSTRALIN, ISOFORM A-RELATED"/>
    <property type="match status" value="1"/>
</dbReference>
<sequence>MSASIHPAESSLDVEWLSRDSCTSYCERRRDQFRRDADALELVRDELMRTQKEIIVQGLCKLNKDVKQLTVKEFNATFGCDVIDMIREHMATEGVQSIAGKKRFRVLNMKTPAANKFLRPPRTVRTARRGEIVKSFSVNGSPLEQFDQGEVFLTAKKRRGAEGNGKVSCVNSKTESFPISIGIGVGNGETIDLSDPNQRKNLTSEQKAHAMQQLMAIQEQMNKLMADF</sequence>
<evidence type="ECO:0000256" key="7">
    <source>
        <dbReference type="ARBA" id="ARBA00023242"/>
    </source>
</evidence>
<evidence type="ECO:0000256" key="8">
    <source>
        <dbReference type="ARBA" id="ARBA00023306"/>
    </source>
</evidence>
<dbReference type="GO" id="GO:0005634">
    <property type="term" value="C:nucleus"/>
    <property type="evidence" value="ECO:0007669"/>
    <property type="project" value="UniProtKB-SubCell"/>
</dbReference>
<dbReference type="InterPro" id="IPR018867">
    <property type="entry name" value="Cell_div_borealin"/>
</dbReference>
<evidence type="ECO:0000256" key="2">
    <source>
        <dbReference type="ARBA" id="ARBA00004584"/>
    </source>
</evidence>
<evidence type="ECO:0000256" key="5">
    <source>
        <dbReference type="ARBA" id="ARBA00022618"/>
    </source>
</evidence>
<dbReference type="GO" id="GO:0000775">
    <property type="term" value="C:chromosome, centromeric region"/>
    <property type="evidence" value="ECO:0007669"/>
    <property type="project" value="UniProtKB-SubCell"/>
</dbReference>
<comment type="similarity">
    <text evidence="3">Belongs to the borealin family.</text>
</comment>
<reference evidence="10 11" key="1">
    <citation type="submission" date="2024-10" db="EMBL/GenBank/DDBJ databases">
        <title>Updated reference genomes for cyclostephanoid diatoms.</title>
        <authorList>
            <person name="Roberts W.R."/>
            <person name="Alverson A.J."/>
        </authorList>
    </citation>
    <scope>NUCLEOTIDE SEQUENCE [LARGE SCALE GENOMIC DNA]</scope>
    <source>
        <strain evidence="10 11">AJA228-03</strain>
    </source>
</reference>
<gene>
    <name evidence="10" type="ORF">ACHAXA_009322</name>
</gene>
<name>A0ABD3SR05_9STRA</name>
<dbReference type="AlphaFoldDB" id="A0ABD3SR05"/>